<protein>
    <recommendedName>
        <fullName evidence="4">DUF3592 domain-containing protein</fullName>
    </recommendedName>
</protein>
<keyword evidence="1" id="KW-0472">Membrane</keyword>
<reference evidence="3" key="1">
    <citation type="journal article" date="2019" name="Int. J. Syst. Evol. Microbiol.">
        <title>The Global Catalogue of Microorganisms (GCM) 10K type strain sequencing project: providing services to taxonomists for standard genome sequencing and annotation.</title>
        <authorList>
            <consortium name="The Broad Institute Genomics Platform"/>
            <consortium name="The Broad Institute Genome Sequencing Center for Infectious Disease"/>
            <person name="Wu L."/>
            <person name="Ma J."/>
        </authorList>
    </citation>
    <scope>NUCLEOTIDE SEQUENCE [LARGE SCALE GENOMIC DNA]</scope>
    <source>
        <strain evidence="3">JCM 30742</strain>
    </source>
</reference>
<feature type="transmembrane region" description="Helical" evidence="1">
    <location>
        <begin position="110"/>
        <end position="129"/>
    </location>
</feature>
<sequence>MREMLETIGPALEMVGWAAGVPAIALLVTAWILRRHYRHWRPSPAEVRILEGQPCAVWTAPDGTAVSGLLTGDAAPPGSTITIYHQDPDWHVWLTHEPPDRSRPIRTAGWVLLAVAVLANVVGLAAALMPHPPVT</sequence>
<proteinExistence type="predicted"/>
<dbReference type="Proteomes" id="UP001500752">
    <property type="component" value="Unassembled WGS sequence"/>
</dbReference>
<evidence type="ECO:0000256" key="1">
    <source>
        <dbReference type="SAM" id="Phobius"/>
    </source>
</evidence>
<gene>
    <name evidence="2" type="ORF">GCM10023081_04440</name>
</gene>
<evidence type="ECO:0008006" key="4">
    <source>
        <dbReference type="Google" id="ProtNLM"/>
    </source>
</evidence>
<organism evidence="2 3">
    <name type="scientific">Arthrobacter ginkgonis</name>
    <dbReference type="NCBI Taxonomy" id="1630594"/>
    <lineage>
        <taxon>Bacteria</taxon>
        <taxon>Bacillati</taxon>
        <taxon>Actinomycetota</taxon>
        <taxon>Actinomycetes</taxon>
        <taxon>Micrococcales</taxon>
        <taxon>Micrococcaceae</taxon>
        <taxon>Arthrobacter</taxon>
    </lineage>
</organism>
<comment type="caution">
    <text evidence="2">The sequence shown here is derived from an EMBL/GenBank/DDBJ whole genome shotgun (WGS) entry which is preliminary data.</text>
</comment>
<dbReference type="RefSeq" id="WP_345148137.1">
    <property type="nucleotide sequence ID" value="NZ_BAABEO010000006.1"/>
</dbReference>
<name>A0ABP7BV53_9MICC</name>
<accession>A0ABP7BV53</accession>
<keyword evidence="3" id="KW-1185">Reference proteome</keyword>
<dbReference type="EMBL" id="BAABEO010000006">
    <property type="protein sequence ID" value="GAA3669091.1"/>
    <property type="molecule type" value="Genomic_DNA"/>
</dbReference>
<keyword evidence="1" id="KW-0812">Transmembrane</keyword>
<evidence type="ECO:0000313" key="2">
    <source>
        <dbReference type="EMBL" id="GAA3669091.1"/>
    </source>
</evidence>
<evidence type="ECO:0000313" key="3">
    <source>
        <dbReference type="Proteomes" id="UP001500752"/>
    </source>
</evidence>
<feature type="transmembrane region" description="Helical" evidence="1">
    <location>
        <begin position="14"/>
        <end position="33"/>
    </location>
</feature>
<keyword evidence="1" id="KW-1133">Transmembrane helix</keyword>